<evidence type="ECO:0000313" key="2">
    <source>
        <dbReference type="Proteomes" id="UP000655410"/>
    </source>
</evidence>
<accession>A0ABQ2N6Y2</accession>
<dbReference type="InterPro" id="IPR043777">
    <property type="entry name" value="DUF5719"/>
</dbReference>
<sequence length="460" mass="46778">MSQLPGRRAALTQARKVRPATAIGVGAPLLTLVALLVQAPADTQHDTARRAPQAQALTSADLFCPASGKGPVRLASVAEQGAGAVTRRLPGTSRRTPVPLRAGGTATVDDSSAMLVRASDALAPGLMGARLGAPQPSARECAAPGGVRWFVGAGAGAAHLSTLTLANPDGGPAVADVRVWSTDGELQEIESRGLTIGGGQVSTLALESLAPNAHELAVRVVVTRGRLASSMSDQFGKVGEALHTDGLAAGSVPARHQVLPGLTRTANSRVLTLVNPGASEARVTVRVAGAHSTFAPAGVAEIHVPAGRVVVTDLGAALRKLTAGEDLSLVVDATEPVAAGLRATVAGDLLQHPALQLRTGRTGSVVPRTGTSSLVLAAGDHAGTVRVRWDDRHESVVRIAAGTTRAIAAPKGARWVLVDATVPVAGVIRTQAKKGAALLPLRPLVTHLLVPSVRPAWPPS</sequence>
<name>A0ABQ2N6Y2_9ACTN</name>
<dbReference type="Proteomes" id="UP000655410">
    <property type="component" value="Unassembled WGS sequence"/>
</dbReference>
<reference evidence="2" key="1">
    <citation type="journal article" date="2019" name="Int. J. Syst. Evol. Microbiol.">
        <title>The Global Catalogue of Microorganisms (GCM) 10K type strain sequencing project: providing services to taxonomists for standard genome sequencing and annotation.</title>
        <authorList>
            <consortium name="The Broad Institute Genomics Platform"/>
            <consortium name="The Broad Institute Genome Sequencing Center for Infectious Disease"/>
            <person name="Wu L."/>
            <person name="Ma J."/>
        </authorList>
    </citation>
    <scope>NUCLEOTIDE SEQUENCE [LARGE SCALE GENOMIC DNA]</scope>
    <source>
        <strain evidence="2">CGMCC 4.7371</strain>
    </source>
</reference>
<gene>
    <name evidence="1" type="ORF">GCM10011584_02900</name>
</gene>
<organism evidence="1 2">
    <name type="scientific">Nocardioides phosphati</name>
    <dbReference type="NCBI Taxonomy" id="1867775"/>
    <lineage>
        <taxon>Bacteria</taxon>
        <taxon>Bacillati</taxon>
        <taxon>Actinomycetota</taxon>
        <taxon>Actinomycetes</taxon>
        <taxon>Propionibacteriales</taxon>
        <taxon>Nocardioidaceae</taxon>
        <taxon>Nocardioides</taxon>
    </lineage>
</organism>
<dbReference type="Pfam" id="PF18986">
    <property type="entry name" value="DUF5719"/>
    <property type="match status" value="1"/>
</dbReference>
<keyword evidence="2" id="KW-1185">Reference proteome</keyword>
<protein>
    <recommendedName>
        <fullName evidence="3">Secreted protein</fullName>
    </recommendedName>
</protein>
<comment type="caution">
    <text evidence="1">The sequence shown here is derived from an EMBL/GenBank/DDBJ whole genome shotgun (WGS) entry which is preliminary data.</text>
</comment>
<evidence type="ECO:0008006" key="3">
    <source>
        <dbReference type="Google" id="ProtNLM"/>
    </source>
</evidence>
<dbReference type="RefSeq" id="WP_188782167.1">
    <property type="nucleotide sequence ID" value="NZ_BMNI01000001.1"/>
</dbReference>
<evidence type="ECO:0000313" key="1">
    <source>
        <dbReference type="EMBL" id="GGO84697.1"/>
    </source>
</evidence>
<dbReference type="EMBL" id="BMNI01000001">
    <property type="protein sequence ID" value="GGO84697.1"/>
    <property type="molecule type" value="Genomic_DNA"/>
</dbReference>
<proteinExistence type="predicted"/>